<accession>C6XEE4</accession>
<comment type="similarity">
    <text evidence="3">Belongs to the adenylyl cyclase class-4/guanylyl cyclase family.</text>
</comment>
<evidence type="ECO:0000256" key="4">
    <source>
        <dbReference type="SAM" id="Phobius"/>
    </source>
</evidence>
<dbReference type="InterPro" id="IPR029787">
    <property type="entry name" value="Nucleotide_cyclase"/>
</dbReference>
<organism evidence="6 7">
    <name type="scientific">Methylovorus glucosotrophus (strain SIP3-4)</name>
    <dbReference type="NCBI Taxonomy" id="582744"/>
    <lineage>
        <taxon>Bacteria</taxon>
        <taxon>Pseudomonadati</taxon>
        <taxon>Pseudomonadota</taxon>
        <taxon>Betaproteobacteria</taxon>
        <taxon>Nitrosomonadales</taxon>
        <taxon>Methylophilaceae</taxon>
        <taxon>Methylovorus</taxon>
    </lineage>
</organism>
<keyword evidence="7" id="KW-1185">Reference proteome</keyword>
<dbReference type="PROSITE" id="PS50125">
    <property type="entry name" value="GUANYLATE_CYCLASE_2"/>
    <property type="match status" value="1"/>
</dbReference>
<keyword evidence="2 3" id="KW-0456">Lyase</keyword>
<dbReference type="GO" id="GO:0004383">
    <property type="term" value="F:guanylate cyclase activity"/>
    <property type="evidence" value="ECO:0007669"/>
    <property type="project" value="UniProtKB-EC"/>
</dbReference>
<dbReference type="SMART" id="SM00044">
    <property type="entry name" value="CYCc"/>
    <property type="match status" value="1"/>
</dbReference>
<protein>
    <submittedName>
        <fullName evidence="6">Adenylate/guanylate cyclase</fullName>
        <ecNumber evidence="6">4.6.1.2</ecNumber>
    </submittedName>
</protein>
<feature type="transmembrane region" description="Helical" evidence="4">
    <location>
        <begin position="144"/>
        <end position="169"/>
    </location>
</feature>
<proteinExistence type="inferred from homology"/>
<dbReference type="Pfam" id="PF00211">
    <property type="entry name" value="Guanylate_cyc"/>
    <property type="match status" value="1"/>
</dbReference>
<feature type="transmembrane region" description="Helical" evidence="4">
    <location>
        <begin position="63"/>
        <end position="85"/>
    </location>
</feature>
<feature type="transmembrane region" description="Helical" evidence="4">
    <location>
        <begin position="175"/>
        <end position="196"/>
    </location>
</feature>
<dbReference type="SUPFAM" id="SSF55073">
    <property type="entry name" value="Nucleotide cyclase"/>
    <property type="match status" value="1"/>
</dbReference>
<dbReference type="GO" id="GO:0004016">
    <property type="term" value="F:adenylate cyclase activity"/>
    <property type="evidence" value="ECO:0007669"/>
    <property type="project" value="UniProtKB-ARBA"/>
</dbReference>
<feature type="transmembrane region" description="Helical" evidence="4">
    <location>
        <begin position="118"/>
        <end position="137"/>
    </location>
</feature>
<evidence type="ECO:0000256" key="2">
    <source>
        <dbReference type="ARBA" id="ARBA00023239"/>
    </source>
</evidence>
<dbReference type="CDD" id="cd07302">
    <property type="entry name" value="CHD"/>
    <property type="match status" value="1"/>
</dbReference>
<dbReference type="KEGG" id="mei:Msip34_1674"/>
<feature type="transmembrane region" description="Helical" evidence="4">
    <location>
        <begin position="92"/>
        <end position="112"/>
    </location>
</feature>
<keyword evidence="1" id="KW-0547">Nucleotide-binding</keyword>
<dbReference type="InterPro" id="IPR001054">
    <property type="entry name" value="A/G_cyclase"/>
</dbReference>
<dbReference type="GO" id="GO:0000166">
    <property type="term" value="F:nucleotide binding"/>
    <property type="evidence" value="ECO:0007669"/>
    <property type="project" value="UniProtKB-KW"/>
</dbReference>
<dbReference type="PANTHER" id="PTHR45655:SF13">
    <property type="entry name" value="SOLUBLE GUANYLATE CYCLASE GCY-32-RELATED"/>
    <property type="match status" value="1"/>
</dbReference>
<evidence type="ECO:0000259" key="5">
    <source>
        <dbReference type="PROSITE" id="PS50125"/>
    </source>
</evidence>
<dbReference type="EC" id="4.6.1.2" evidence="6"/>
<dbReference type="OrthoDB" id="9802500at2"/>
<dbReference type="PROSITE" id="PS00452">
    <property type="entry name" value="GUANYLATE_CYCLASE_1"/>
    <property type="match status" value="1"/>
</dbReference>
<evidence type="ECO:0000313" key="7">
    <source>
        <dbReference type="Proteomes" id="UP000002743"/>
    </source>
</evidence>
<dbReference type="InterPro" id="IPR018297">
    <property type="entry name" value="A/G_cyclase_CS"/>
</dbReference>
<feature type="domain" description="Guanylate cyclase" evidence="5">
    <location>
        <begin position="245"/>
        <end position="372"/>
    </location>
</feature>
<name>C6XEE4_METGS</name>
<evidence type="ECO:0000256" key="1">
    <source>
        <dbReference type="ARBA" id="ARBA00022741"/>
    </source>
</evidence>
<evidence type="ECO:0000313" key="6">
    <source>
        <dbReference type="EMBL" id="ACT50919.1"/>
    </source>
</evidence>
<dbReference type="GO" id="GO:0008074">
    <property type="term" value="C:guanylate cyclase complex, soluble"/>
    <property type="evidence" value="ECO:0007669"/>
    <property type="project" value="TreeGrafter"/>
</dbReference>
<keyword evidence="4" id="KW-0812">Transmembrane</keyword>
<dbReference type="Gene3D" id="3.30.70.1230">
    <property type="entry name" value="Nucleotide cyclase"/>
    <property type="match status" value="1"/>
</dbReference>
<dbReference type="RefSeq" id="WP_015830334.1">
    <property type="nucleotide sequence ID" value="NC_012969.1"/>
</dbReference>
<sequence length="423" mass="47156">MREKSGMFSIQQPWQGRIKGMWSTLQSPTASLLGQAILFFLVLAESLICIFWIYTLSGLGDGYALMAAVPYVYLVVSYASLLLFYRMQRFDYFVFTQLVMLLVMPFFMQWIIGGFEASSGMAIWALLSPVGAMMILGATQSTQWFALFLILAGVSWQLNSLFAGYALPIPATTKSIFFLINLAGVASILYTVLRYFQSQKARLMEALSYEQARSEKLLLSLLPVSIAERLKGGEVKIADRYEHVTILFADLVDFTRLSLHLSPEALLDLLNEVFSGFDRLAAKYDLEKIKTIGDAYMLVCGAPIERADHAEAVADMALEVQALLQTISTQLGTPLSMRIGINSGPVVAGVIGHSKFSYDLWGDAVNLARRMEQYGLAGEIQVSEASYQLLREKYVLERRGTILVKGHDEQVAAYLLKSRRTAF</sequence>
<dbReference type="EMBL" id="CP001674">
    <property type="protein sequence ID" value="ACT50919.1"/>
    <property type="molecule type" value="Genomic_DNA"/>
</dbReference>
<reference evidence="6 7" key="2">
    <citation type="journal article" date="2011" name="J. Bacteriol.">
        <title>Genomes of three methylotrophs from a single niche uncover genetic and metabolic divergence of Methylophilaceae.</title>
        <authorList>
            <person name="Lapidus A."/>
            <person name="Clum A."/>
            <person name="Labutti K."/>
            <person name="Kaluzhnaya M.G."/>
            <person name="Lim S."/>
            <person name="Beck D.A."/>
            <person name="Glavina Del Rio T."/>
            <person name="Nolan M."/>
            <person name="Mavromatis K."/>
            <person name="Huntemann M."/>
            <person name="Lucas S."/>
            <person name="Lidstrom M.E."/>
            <person name="Ivanova N."/>
            <person name="Chistoserdova L."/>
        </authorList>
    </citation>
    <scope>NUCLEOTIDE SEQUENCE [LARGE SCALE GENOMIC DNA]</scope>
    <source>
        <strain evidence="6 7">SIP3-4</strain>
    </source>
</reference>
<dbReference type="STRING" id="582744.Msip34_1674"/>
<feature type="transmembrane region" description="Helical" evidence="4">
    <location>
        <begin position="36"/>
        <end position="57"/>
    </location>
</feature>
<dbReference type="Proteomes" id="UP000002743">
    <property type="component" value="Chromosome"/>
</dbReference>
<evidence type="ECO:0000256" key="3">
    <source>
        <dbReference type="RuleBase" id="RU000405"/>
    </source>
</evidence>
<dbReference type="PANTHER" id="PTHR45655">
    <property type="entry name" value="GUANYLATE CYCLASE SOLUBLE SUBUNIT BETA-2"/>
    <property type="match status" value="1"/>
</dbReference>
<dbReference type="AlphaFoldDB" id="C6XEE4"/>
<dbReference type="eggNOG" id="COG2114">
    <property type="taxonomic scope" value="Bacteria"/>
</dbReference>
<dbReference type="HOGENOM" id="CLU_001072_14_1_4"/>
<dbReference type="GO" id="GO:0019934">
    <property type="term" value="P:cGMP-mediated signaling"/>
    <property type="evidence" value="ECO:0007669"/>
    <property type="project" value="TreeGrafter"/>
</dbReference>
<keyword evidence="4" id="KW-0472">Membrane</keyword>
<keyword evidence="4" id="KW-1133">Transmembrane helix</keyword>
<gene>
    <name evidence="6" type="ordered locus">Msip34_1674</name>
</gene>
<dbReference type="GO" id="GO:0070482">
    <property type="term" value="P:response to oxygen levels"/>
    <property type="evidence" value="ECO:0007669"/>
    <property type="project" value="TreeGrafter"/>
</dbReference>
<reference evidence="7" key="1">
    <citation type="submission" date="2009-07" db="EMBL/GenBank/DDBJ databases">
        <title>Complete sequence of chromosome of Methylovorus sp. SIP3-4.</title>
        <authorList>
            <person name="Lucas S."/>
            <person name="Copeland A."/>
            <person name="Lapidus A."/>
            <person name="Glavina del Rio T."/>
            <person name="Tice H."/>
            <person name="Bruce D."/>
            <person name="Goodwin L."/>
            <person name="Pitluck S."/>
            <person name="Clum A."/>
            <person name="Larimer F."/>
            <person name="Land M."/>
            <person name="Hauser L."/>
            <person name="Kyrpides N."/>
            <person name="Mikhailova N."/>
            <person name="Kayluzhnaya M."/>
            <person name="Chistoserdova L."/>
        </authorList>
    </citation>
    <scope>NUCLEOTIDE SEQUENCE [LARGE SCALE GENOMIC DNA]</scope>
    <source>
        <strain evidence="7">SIP3-4</strain>
    </source>
</reference>